<dbReference type="InterPro" id="IPR012675">
    <property type="entry name" value="Beta-grasp_dom_sf"/>
</dbReference>
<gene>
    <name evidence="5" type="primary">obg</name>
    <name evidence="5" type="ORF">LFW2832_00598</name>
</gene>
<dbReference type="Proteomes" id="UP000789941">
    <property type="component" value="Unassembled WGS sequence"/>
</dbReference>
<dbReference type="GO" id="GO:0005525">
    <property type="term" value="F:GTP binding"/>
    <property type="evidence" value="ECO:0007669"/>
    <property type="project" value="UniProtKB-KW"/>
</dbReference>
<evidence type="ECO:0000313" key="5">
    <source>
        <dbReference type="EMBL" id="VVC03892.1"/>
    </source>
</evidence>
<dbReference type="PROSITE" id="PS51880">
    <property type="entry name" value="TGS"/>
    <property type="match status" value="1"/>
</dbReference>
<dbReference type="Gene3D" id="3.10.20.30">
    <property type="match status" value="1"/>
</dbReference>
<sequence>MGMQEKLKELEDELARTQKNKATEYHIGIIKSKIAQLRREVLAPKKHGASAGGFDVKKSGDATVAIIGLPSVGKSTLLNKLTNAESKTAAYAFTTLKCIPGVMEYNQTKIQILDLPGIIEGAKDGKGRGREVIAVARSSDLILIIIEAANPKQMRVIETELYGFGIRINSRRPRASIGKQARGGVVINSTVPLTKITEKEIRAAMSGFSIFNANVVLKDDMTIDEFIDILEGNRTYIPAIIALNKCDLVKELPKLPYPYIPIIAESGKGIDELKKAIYEKLDLINIYTKKRGENADLTEPLVVRRWISVGEVCEKLHRDLKKDFRYALVWGKSVKHQPQRVGLYHTMESGDIIQIVKR</sequence>
<dbReference type="InterPro" id="IPR005225">
    <property type="entry name" value="Small_GTP-bd"/>
</dbReference>
<dbReference type="InterPro" id="IPR031167">
    <property type="entry name" value="G_OBG"/>
</dbReference>
<comment type="caution">
    <text evidence="5">The sequence shown here is derived from an EMBL/GenBank/DDBJ whole genome shotgun (WGS) entry which is preliminary data.</text>
</comment>
<protein>
    <submittedName>
        <fullName evidence="5">GTPase Obg</fullName>
        <ecNumber evidence="5">3.6.5.-</ecNumber>
    </submittedName>
</protein>
<proteinExistence type="predicted"/>
<dbReference type="NCBIfam" id="TIGR00231">
    <property type="entry name" value="small_GTP"/>
    <property type="match status" value="1"/>
</dbReference>
<evidence type="ECO:0000256" key="2">
    <source>
        <dbReference type="ARBA" id="ARBA00023134"/>
    </source>
</evidence>
<dbReference type="EC" id="3.6.5.-" evidence="5"/>
<dbReference type="InterPro" id="IPR004095">
    <property type="entry name" value="TGS"/>
</dbReference>
<keyword evidence="2" id="KW-0342">GTP-binding</keyword>
<name>A0A5E4LUZ9_9ARCH</name>
<organism evidence="5 6">
    <name type="scientific">Candidatus Bilamarchaeum dharawalense</name>
    <dbReference type="NCBI Taxonomy" id="2885759"/>
    <lineage>
        <taxon>Archaea</taxon>
        <taxon>Candidatus Micrarchaeota</taxon>
        <taxon>Candidatus Micrarchaeia</taxon>
        <taxon>Candidatus Anstonellales</taxon>
        <taxon>Candidatus Bilamarchaeaceae</taxon>
        <taxon>Candidatus Bilamarchaeum</taxon>
    </lineage>
</organism>
<dbReference type="Pfam" id="PF16897">
    <property type="entry name" value="MMR_HSR1_Xtn"/>
    <property type="match status" value="1"/>
</dbReference>
<dbReference type="PRINTS" id="PR00326">
    <property type="entry name" value="GTP1OBG"/>
</dbReference>
<dbReference type="InterPro" id="IPR006073">
    <property type="entry name" value="GTP-bd"/>
</dbReference>
<keyword evidence="1" id="KW-0547">Nucleotide-binding</keyword>
<dbReference type="AlphaFoldDB" id="A0A5E4LUZ9"/>
<dbReference type="SUPFAM" id="SSF81271">
    <property type="entry name" value="TGS-like"/>
    <property type="match status" value="1"/>
</dbReference>
<dbReference type="SUPFAM" id="SSF52540">
    <property type="entry name" value="P-loop containing nucleoside triphosphate hydrolases"/>
    <property type="match status" value="1"/>
</dbReference>
<reference evidence="5 6" key="1">
    <citation type="submission" date="2019-08" db="EMBL/GenBank/DDBJ databases">
        <authorList>
            <person name="Vazquez-Campos X."/>
        </authorList>
    </citation>
    <scope>NUCLEOTIDE SEQUENCE [LARGE SCALE GENOMIC DNA]</scope>
    <source>
        <strain evidence="5">LFW-283_2</strain>
    </source>
</reference>
<dbReference type="FunFam" id="3.10.20.30:FF:000003">
    <property type="entry name" value="Developmentally-regulated GTP-binding protein 1"/>
    <property type="match status" value="1"/>
</dbReference>
<dbReference type="InterPro" id="IPR006074">
    <property type="entry name" value="GTP1-OBG_CS"/>
</dbReference>
<dbReference type="PROSITE" id="PS00905">
    <property type="entry name" value="GTP1_OBG"/>
    <property type="match status" value="1"/>
</dbReference>
<dbReference type="Pfam" id="PF02824">
    <property type="entry name" value="TGS"/>
    <property type="match status" value="1"/>
</dbReference>
<dbReference type="PROSITE" id="PS51710">
    <property type="entry name" value="G_OBG"/>
    <property type="match status" value="1"/>
</dbReference>
<evidence type="ECO:0000259" key="4">
    <source>
        <dbReference type="PROSITE" id="PS51880"/>
    </source>
</evidence>
<dbReference type="Gene3D" id="3.40.50.300">
    <property type="entry name" value="P-loop containing nucleotide triphosphate hydrolases"/>
    <property type="match status" value="2"/>
</dbReference>
<feature type="domain" description="TGS" evidence="4">
    <location>
        <begin position="282"/>
        <end position="357"/>
    </location>
</feature>
<feature type="domain" description="OBG-type G" evidence="3">
    <location>
        <begin position="62"/>
        <end position="282"/>
    </location>
</feature>
<dbReference type="InterPro" id="IPR045001">
    <property type="entry name" value="DRG"/>
</dbReference>
<dbReference type="Pfam" id="PF01926">
    <property type="entry name" value="MMR_HSR1"/>
    <property type="match status" value="1"/>
</dbReference>
<dbReference type="PANTHER" id="PTHR43127">
    <property type="entry name" value="DEVELOPMENTALLY-REGULATED GTP-BINDING PROTEIN 2"/>
    <property type="match status" value="1"/>
</dbReference>
<accession>A0A5E4LUZ9</accession>
<dbReference type="CDD" id="cd01896">
    <property type="entry name" value="DRG"/>
    <property type="match status" value="1"/>
</dbReference>
<evidence type="ECO:0000313" key="6">
    <source>
        <dbReference type="Proteomes" id="UP000789941"/>
    </source>
</evidence>
<keyword evidence="5" id="KW-0378">Hydrolase</keyword>
<dbReference type="GO" id="GO:0003924">
    <property type="term" value="F:GTPase activity"/>
    <property type="evidence" value="ECO:0007669"/>
    <property type="project" value="InterPro"/>
</dbReference>
<evidence type="ECO:0000259" key="3">
    <source>
        <dbReference type="PROSITE" id="PS51710"/>
    </source>
</evidence>
<dbReference type="EMBL" id="CABMJJ010000009">
    <property type="protein sequence ID" value="VVC03892.1"/>
    <property type="molecule type" value="Genomic_DNA"/>
</dbReference>
<dbReference type="InterPro" id="IPR027417">
    <property type="entry name" value="P-loop_NTPase"/>
</dbReference>
<evidence type="ECO:0000256" key="1">
    <source>
        <dbReference type="ARBA" id="ARBA00022741"/>
    </source>
</evidence>
<dbReference type="InterPro" id="IPR031662">
    <property type="entry name" value="GTP-binding_2"/>
</dbReference>
<dbReference type="InterPro" id="IPR012676">
    <property type="entry name" value="TGS-like"/>
</dbReference>